<proteinExistence type="predicted"/>
<sequence>MVAMATERRATPLEGGVSRASAGKRLLRTFRARSAHSHPFSNLCESPRGEPRAEGCCNTRISVTVAAGRAKIVAP</sequence>
<dbReference type="EMBL" id="BPLQ01004345">
    <property type="protein sequence ID" value="GIY07445.1"/>
    <property type="molecule type" value="Genomic_DNA"/>
</dbReference>
<reference evidence="1 2" key="1">
    <citation type="submission" date="2021-06" db="EMBL/GenBank/DDBJ databases">
        <title>Caerostris darwini draft genome.</title>
        <authorList>
            <person name="Kono N."/>
            <person name="Arakawa K."/>
        </authorList>
    </citation>
    <scope>NUCLEOTIDE SEQUENCE [LARGE SCALE GENOMIC DNA]</scope>
</reference>
<gene>
    <name evidence="1" type="ORF">CDAR_240241</name>
</gene>
<accession>A0AAV4QHB6</accession>
<comment type="caution">
    <text evidence="1">The sequence shown here is derived from an EMBL/GenBank/DDBJ whole genome shotgun (WGS) entry which is preliminary data.</text>
</comment>
<keyword evidence="2" id="KW-1185">Reference proteome</keyword>
<dbReference type="Proteomes" id="UP001054837">
    <property type="component" value="Unassembled WGS sequence"/>
</dbReference>
<evidence type="ECO:0000313" key="1">
    <source>
        <dbReference type="EMBL" id="GIY07445.1"/>
    </source>
</evidence>
<organism evidence="1 2">
    <name type="scientific">Caerostris darwini</name>
    <dbReference type="NCBI Taxonomy" id="1538125"/>
    <lineage>
        <taxon>Eukaryota</taxon>
        <taxon>Metazoa</taxon>
        <taxon>Ecdysozoa</taxon>
        <taxon>Arthropoda</taxon>
        <taxon>Chelicerata</taxon>
        <taxon>Arachnida</taxon>
        <taxon>Araneae</taxon>
        <taxon>Araneomorphae</taxon>
        <taxon>Entelegynae</taxon>
        <taxon>Araneoidea</taxon>
        <taxon>Araneidae</taxon>
        <taxon>Caerostris</taxon>
    </lineage>
</organism>
<protein>
    <submittedName>
        <fullName evidence="1">Uncharacterized protein</fullName>
    </submittedName>
</protein>
<name>A0AAV4QHB6_9ARAC</name>
<evidence type="ECO:0000313" key="2">
    <source>
        <dbReference type="Proteomes" id="UP001054837"/>
    </source>
</evidence>
<dbReference type="AlphaFoldDB" id="A0AAV4QHB6"/>